<dbReference type="Proteomes" id="UP000784294">
    <property type="component" value="Unassembled WGS sequence"/>
</dbReference>
<protein>
    <submittedName>
        <fullName evidence="2">Uncharacterized protein</fullName>
    </submittedName>
</protein>
<dbReference type="AlphaFoldDB" id="A0A448X7H9"/>
<dbReference type="EMBL" id="CAAALY010108058">
    <property type="protein sequence ID" value="VEL29965.1"/>
    <property type="molecule type" value="Genomic_DNA"/>
</dbReference>
<name>A0A448X7H9_9PLAT</name>
<organism evidence="2 3">
    <name type="scientific">Protopolystoma xenopodis</name>
    <dbReference type="NCBI Taxonomy" id="117903"/>
    <lineage>
        <taxon>Eukaryota</taxon>
        <taxon>Metazoa</taxon>
        <taxon>Spiralia</taxon>
        <taxon>Lophotrochozoa</taxon>
        <taxon>Platyhelminthes</taxon>
        <taxon>Monogenea</taxon>
        <taxon>Polyopisthocotylea</taxon>
        <taxon>Polystomatidea</taxon>
        <taxon>Polystomatidae</taxon>
        <taxon>Protopolystoma</taxon>
    </lineage>
</organism>
<sequence length="91" mass="10804">MNTSSNHQRWLFRHSHRPHRPASRPVCGLIDVPSTDRPSRSLVQQEPRLPHSRRHTRRFTRVPPLRLPRLSRPRRVGQFVRPDNHSLVDLT</sequence>
<gene>
    <name evidence="2" type="ORF">PXEA_LOCUS23405</name>
</gene>
<feature type="region of interest" description="Disordered" evidence="1">
    <location>
        <begin position="1"/>
        <end position="58"/>
    </location>
</feature>
<feature type="compositionally biased region" description="Basic residues" evidence="1">
    <location>
        <begin position="10"/>
        <end position="22"/>
    </location>
</feature>
<comment type="caution">
    <text evidence="2">The sequence shown here is derived from an EMBL/GenBank/DDBJ whole genome shotgun (WGS) entry which is preliminary data.</text>
</comment>
<keyword evidence="3" id="KW-1185">Reference proteome</keyword>
<accession>A0A448X7H9</accession>
<evidence type="ECO:0000256" key="1">
    <source>
        <dbReference type="SAM" id="MobiDB-lite"/>
    </source>
</evidence>
<evidence type="ECO:0000313" key="3">
    <source>
        <dbReference type="Proteomes" id="UP000784294"/>
    </source>
</evidence>
<evidence type="ECO:0000313" key="2">
    <source>
        <dbReference type="EMBL" id="VEL29965.1"/>
    </source>
</evidence>
<proteinExistence type="predicted"/>
<reference evidence="2" key="1">
    <citation type="submission" date="2018-11" db="EMBL/GenBank/DDBJ databases">
        <authorList>
            <consortium name="Pathogen Informatics"/>
        </authorList>
    </citation>
    <scope>NUCLEOTIDE SEQUENCE</scope>
</reference>